<proteinExistence type="predicted"/>
<accession>V4HSN0</accession>
<evidence type="ECO:0000313" key="2">
    <source>
        <dbReference type="Proteomes" id="UP000017820"/>
    </source>
</evidence>
<evidence type="ECO:0000313" key="1">
    <source>
        <dbReference type="EMBL" id="ESP93800.1"/>
    </source>
</evidence>
<sequence length="58" mass="6417">MTQREALAFFSRKVNRAVLTVAIAAASKTSLVSNAWILKRVQDDGRKQRGCTHPFSSP</sequence>
<gene>
    <name evidence="1" type="ORF">PL2TA16_02875</name>
</gene>
<organism evidence="1 2">
    <name type="scientific">Pseudoalteromonas luteoviolacea (strain 2ta16)</name>
    <dbReference type="NCBI Taxonomy" id="1353533"/>
    <lineage>
        <taxon>Bacteria</taxon>
        <taxon>Pseudomonadati</taxon>
        <taxon>Pseudomonadota</taxon>
        <taxon>Gammaproteobacteria</taxon>
        <taxon>Alteromonadales</taxon>
        <taxon>Pseudoalteromonadaceae</taxon>
        <taxon>Pseudoalteromonas</taxon>
    </lineage>
</organism>
<protein>
    <submittedName>
        <fullName evidence="1">Uncharacterized protein</fullName>
    </submittedName>
</protein>
<name>V4HSN0_PSEL2</name>
<dbReference type="EMBL" id="AUSV01000030">
    <property type="protein sequence ID" value="ESP93800.1"/>
    <property type="molecule type" value="Genomic_DNA"/>
</dbReference>
<dbReference type="Proteomes" id="UP000017820">
    <property type="component" value="Unassembled WGS sequence"/>
</dbReference>
<comment type="caution">
    <text evidence="1">The sequence shown here is derived from an EMBL/GenBank/DDBJ whole genome shotgun (WGS) entry which is preliminary data.</text>
</comment>
<reference evidence="1 2" key="1">
    <citation type="submission" date="2013-07" db="EMBL/GenBank/DDBJ databases">
        <title>Draft genome sequence of Pseudoalteromonas luteoviolacea 2ta16.</title>
        <authorList>
            <person name="Allen E.E."/>
            <person name="Azam F."/>
            <person name="Podell S."/>
        </authorList>
    </citation>
    <scope>NUCLEOTIDE SEQUENCE [LARGE SCALE GENOMIC DNA]</scope>
    <source>
        <strain evidence="1 2">2ta16</strain>
    </source>
</reference>
<dbReference type="AlphaFoldDB" id="V4HSN0"/>